<evidence type="ECO:0000259" key="9">
    <source>
        <dbReference type="Pfam" id="PF00593"/>
    </source>
</evidence>
<keyword evidence="10" id="KW-0675">Receptor</keyword>
<dbReference type="PANTHER" id="PTHR30069">
    <property type="entry name" value="TONB-DEPENDENT OUTER MEMBRANE RECEPTOR"/>
    <property type="match status" value="1"/>
</dbReference>
<dbReference type="PROSITE" id="PS52016">
    <property type="entry name" value="TONB_DEPENDENT_REC_3"/>
    <property type="match status" value="1"/>
</dbReference>
<accession>A0AB74HSA3</accession>
<proteinExistence type="inferred from homology"/>
<evidence type="ECO:0000313" key="10">
    <source>
        <dbReference type="EMBL" id="TDJ91011.1"/>
    </source>
</evidence>
<dbReference type="InterPro" id="IPR000531">
    <property type="entry name" value="Beta-barrel_TonB"/>
</dbReference>
<comment type="caution">
    <text evidence="10">The sequence shown here is derived from an EMBL/GenBank/DDBJ whole genome shotgun (WGS) entry which is preliminary data.</text>
</comment>
<dbReference type="Pfam" id="PF00593">
    <property type="entry name" value="TonB_dep_Rec_b-barrel"/>
    <property type="match status" value="1"/>
</dbReference>
<dbReference type="Gene3D" id="2.40.170.20">
    <property type="entry name" value="TonB-dependent receptor, beta-barrel domain"/>
    <property type="match status" value="1"/>
</dbReference>
<keyword evidence="6 8" id="KW-0472">Membrane</keyword>
<evidence type="ECO:0000256" key="6">
    <source>
        <dbReference type="ARBA" id="ARBA00023136"/>
    </source>
</evidence>
<dbReference type="GO" id="GO:0044718">
    <property type="term" value="P:siderophore transmembrane transport"/>
    <property type="evidence" value="ECO:0007669"/>
    <property type="project" value="TreeGrafter"/>
</dbReference>
<dbReference type="AlphaFoldDB" id="A0AB74HSA3"/>
<keyword evidence="5" id="KW-0798">TonB box</keyword>
<comment type="similarity">
    <text evidence="8">Belongs to the TonB-dependent receptor family.</text>
</comment>
<comment type="subcellular location">
    <subcellularLocation>
        <location evidence="1 8">Cell outer membrane</location>
        <topology evidence="1 8">Multi-pass membrane protein</topology>
    </subcellularLocation>
</comment>
<evidence type="ECO:0000256" key="2">
    <source>
        <dbReference type="ARBA" id="ARBA00022448"/>
    </source>
</evidence>
<keyword evidence="4 8" id="KW-0812">Transmembrane</keyword>
<gene>
    <name evidence="10" type="ORF">E1814_29055</name>
</gene>
<evidence type="ECO:0000256" key="5">
    <source>
        <dbReference type="ARBA" id="ARBA00023077"/>
    </source>
</evidence>
<sequence length="371" mass="41592">DLFNKATRWTHHDDSGFIPYAITTGLDYEAMTEQRKGYENFVYQNGVYDLGTKGDMRRNERNLMWNLDPYIQTHWQLTSALGLDAGARYSSVWFDSNDRYVVGKNGDDSGEASYHKWLPAAALKYAMTPQWNVYLSAGRGFETPTINELSYRPDGQSGLNFALQPATNTTVEAGSKWQVGTGMASLSVFNTDTKNEIVVAASDNGRTSYQNAGKTRRRGVELGWDQQFAPAWRAKLAWTLLDATYRENAGDAIQSGNRIPGIARNSAYASFGWVPEEGWYAGAEVRYMSDIQVNDANSEQAPAYTVTALNTGYKYVLDNWTVDLYTRVDNLFDKRYVGSVIVNESNGRYYEPAPGRNYGVGLSVSYQFDSL</sequence>
<dbReference type="Proteomes" id="UP000294951">
    <property type="component" value="Unassembled WGS sequence"/>
</dbReference>
<keyword evidence="2 8" id="KW-0813">Transport</keyword>
<dbReference type="EMBL" id="SMTN01000111">
    <property type="protein sequence ID" value="TDJ91011.1"/>
    <property type="molecule type" value="Genomic_DNA"/>
</dbReference>
<dbReference type="InterPro" id="IPR036942">
    <property type="entry name" value="Beta-barrel_TonB_sf"/>
</dbReference>
<keyword evidence="7 8" id="KW-0998">Cell outer membrane</keyword>
<evidence type="ECO:0000256" key="1">
    <source>
        <dbReference type="ARBA" id="ARBA00004571"/>
    </source>
</evidence>
<evidence type="ECO:0000256" key="7">
    <source>
        <dbReference type="ARBA" id="ARBA00023237"/>
    </source>
</evidence>
<reference evidence="10 11" key="1">
    <citation type="submission" date="2019-03" db="EMBL/GenBank/DDBJ databases">
        <title>Multidrug-Resistant Klebsiella pneumoniae Clinical Bloodstream Isolates in Shanghai, China.</title>
        <authorList>
            <person name="Wang S."/>
        </authorList>
    </citation>
    <scope>NUCLEOTIDE SEQUENCE [LARGE SCALE GENOMIC DNA]</scope>
    <source>
        <strain evidence="10 11">RJ1071</strain>
    </source>
</reference>
<evidence type="ECO:0000256" key="3">
    <source>
        <dbReference type="ARBA" id="ARBA00022452"/>
    </source>
</evidence>
<organism evidence="10 11">
    <name type="scientific">Klebsiella pneumoniae</name>
    <dbReference type="NCBI Taxonomy" id="573"/>
    <lineage>
        <taxon>Bacteria</taxon>
        <taxon>Pseudomonadati</taxon>
        <taxon>Pseudomonadota</taxon>
        <taxon>Gammaproteobacteria</taxon>
        <taxon>Enterobacterales</taxon>
        <taxon>Enterobacteriaceae</taxon>
        <taxon>Klebsiella/Raoultella group</taxon>
        <taxon>Klebsiella</taxon>
        <taxon>Klebsiella pneumoniae complex</taxon>
    </lineage>
</organism>
<dbReference type="GO" id="GO:0015344">
    <property type="term" value="F:siderophore uptake transmembrane transporter activity"/>
    <property type="evidence" value="ECO:0007669"/>
    <property type="project" value="TreeGrafter"/>
</dbReference>
<dbReference type="GO" id="GO:0009279">
    <property type="term" value="C:cell outer membrane"/>
    <property type="evidence" value="ECO:0007669"/>
    <property type="project" value="UniProtKB-SubCell"/>
</dbReference>
<protein>
    <submittedName>
        <fullName evidence="10">TonB-dependent receptor</fullName>
    </submittedName>
</protein>
<feature type="domain" description="TonB-dependent receptor-like beta-barrel" evidence="9">
    <location>
        <begin position="15"/>
        <end position="331"/>
    </location>
</feature>
<evidence type="ECO:0000313" key="11">
    <source>
        <dbReference type="Proteomes" id="UP000294951"/>
    </source>
</evidence>
<keyword evidence="3 8" id="KW-1134">Transmembrane beta strand</keyword>
<evidence type="ECO:0000256" key="4">
    <source>
        <dbReference type="ARBA" id="ARBA00022692"/>
    </source>
</evidence>
<dbReference type="SUPFAM" id="SSF56935">
    <property type="entry name" value="Porins"/>
    <property type="match status" value="1"/>
</dbReference>
<dbReference type="RefSeq" id="WP_114141445.1">
    <property type="nucleotide sequence ID" value="NZ_BFCV01000101.1"/>
</dbReference>
<name>A0AB74HSA3_KLEPN</name>
<feature type="non-terminal residue" evidence="10">
    <location>
        <position position="1"/>
    </location>
</feature>
<dbReference type="PANTHER" id="PTHR30069:SF28">
    <property type="entry name" value="TONB-DEPENDENT RECEPTOR YNCD-RELATED"/>
    <property type="match status" value="1"/>
</dbReference>
<dbReference type="InterPro" id="IPR039426">
    <property type="entry name" value="TonB-dep_rcpt-like"/>
</dbReference>
<evidence type="ECO:0000256" key="8">
    <source>
        <dbReference type="PROSITE-ProRule" id="PRU01360"/>
    </source>
</evidence>